<evidence type="ECO:0000313" key="3">
    <source>
        <dbReference type="Proteomes" id="UP001254848"/>
    </source>
</evidence>
<dbReference type="Proteomes" id="UP001254848">
    <property type="component" value="Unassembled WGS sequence"/>
</dbReference>
<dbReference type="EMBL" id="JAUOZS010000001">
    <property type="protein sequence ID" value="MDT8901619.1"/>
    <property type="molecule type" value="Genomic_DNA"/>
</dbReference>
<proteinExistence type="predicted"/>
<evidence type="ECO:0008006" key="4">
    <source>
        <dbReference type="Google" id="ProtNLM"/>
    </source>
</evidence>
<keyword evidence="1" id="KW-0732">Signal</keyword>
<organism evidence="2 3">
    <name type="scientific">Anaeroselena agilis</name>
    <dbReference type="NCBI Taxonomy" id="3063788"/>
    <lineage>
        <taxon>Bacteria</taxon>
        <taxon>Bacillati</taxon>
        <taxon>Bacillota</taxon>
        <taxon>Negativicutes</taxon>
        <taxon>Acetonemataceae</taxon>
        <taxon>Anaeroselena</taxon>
    </lineage>
</organism>
<name>A0ABU3NXT5_9FIRM</name>
<evidence type="ECO:0000256" key="1">
    <source>
        <dbReference type="SAM" id="SignalP"/>
    </source>
</evidence>
<feature type="signal peptide" evidence="1">
    <location>
        <begin position="1"/>
        <end position="23"/>
    </location>
</feature>
<protein>
    <recommendedName>
        <fullName evidence="4">TPM domain-containing protein</fullName>
    </recommendedName>
</protein>
<evidence type="ECO:0000313" key="2">
    <source>
        <dbReference type="EMBL" id="MDT8901619.1"/>
    </source>
</evidence>
<feature type="chain" id="PRO_5046432863" description="TPM domain-containing protein" evidence="1">
    <location>
        <begin position="24"/>
        <end position="361"/>
    </location>
</feature>
<reference evidence="2 3" key="1">
    <citation type="submission" date="2023-07" db="EMBL/GenBank/DDBJ databases">
        <title>The novel representative of Negativicutes class, Anaeroselena agilis gen. nov. sp. nov.</title>
        <authorList>
            <person name="Prokofeva M.I."/>
            <person name="Elcheninov A.G."/>
            <person name="Klyukina A."/>
            <person name="Kublanov I.V."/>
            <person name="Frolov E.N."/>
            <person name="Podosokorskaya O.A."/>
        </authorList>
    </citation>
    <scope>NUCLEOTIDE SEQUENCE [LARGE SCALE GENOMIC DNA]</scope>
    <source>
        <strain evidence="2 3">4137-cl</strain>
    </source>
</reference>
<keyword evidence="3" id="KW-1185">Reference proteome</keyword>
<accession>A0ABU3NXT5</accession>
<sequence>MRILIIAAVVLVLVFSAGMTASANPAEGAAEQGKVSVIVFLDKLYREDTKCMDIITKGLEKRFGADNVAIFGGSSAKSPAFMEFVESIQSYPANEKAVLVVPDKFFYKYGEDTGASHVVFVVISSGEYDRGGWDARQKTRVKTDITVFSVKAKKVLMNKIVDTGEKLLPFRESIQLAADQLQSDFKWTPADAEKIRPAPVNSISVLTFLPRAVMDKSELFSAVTKAITEKMRDADITNYGDYQSKSPEYMEFIVKVVDDSARQKALVVKKEHLLQFGKDSGYRTVVLFRMYYSDKGNSFGGATYRVKNDITVLSVDSGKYLGNFIFDTEKQVSLAEAIELLTAKFKAGFRMPVAAYSTGSE</sequence>
<dbReference type="RefSeq" id="WP_413780125.1">
    <property type="nucleotide sequence ID" value="NZ_JAUOZS010000001.1"/>
</dbReference>
<gene>
    <name evidence="2" type="ORF">Q4T40_10230</name>
</gene>
<comment type="caution">
    <text evidence="2">The sequence shown here is derived from an EMBL/GenBank/DDBJ whole genome shotgun (WGS) entry which is preliminary data.</text>
</comment>